<dbReference type="Proteomes" id="UP000231094">
    <property type="component" value="Unassembled WGS sequence"/>
</dbReference>
<gene>
    <name evidence="2" type="ORF">BHC47_08295</name>
</gene>
<proteinExistence type="predicted"/>
<feature type="transmembrane region" description="Helical" evidence="1">
    <location>
        <begin position="66"/>
        <end position="89"/>
    </location>
</feature>
<protein>
    <submittedName>
        <fullName evidence="2">Uncharacterized protein</fullName>
    </submittedName>
</protein>
<feature type="transmembrane region" description="Helical" evidence="1">
    <location>
        <begin position="35"/>
        <end position="54"/>
    </location>
</feature>
<comment type="caution">
    <text evidence="2">The sequence shown here is derived from an EMBL/GenBank/DDBJ whole genome shotgun (WGS) entry which is preliminary data.</text>
</comment>
<dbReference type="EMBL" id="MEIV01000075">
    <property type="protein sequence ID" value="PIT60732.1"/>
    <property type="molecule type" value="Genomic_DNA"/>
</dbReference>
<keyword evidence="1" id="KW-0472">Membrane</keyword>
<reference evidence="2 3" key="1">
    <citation type="journal article" date="2017" name="MBio">
        <title>Type VI secretion-mediated competition in the bee gut microbiome.</title>
        <authorList>
            <person name="Steele M.I."/>
            <person name="Kwong W.K."/>
            <person name="Powell J.E."/>
            <person name="Whiteley M."/>
            <person name="Moran N.A."/>
        </authorList>
    </citation>
    <scope>NUCLEOTIDE SEQUENCE [LARGE SCALE GENOMIC DNA]</scope>
    <source>
        <strain evidence="2 3">PEB0171</strain>
    </source>
</reference>
<sequence length="98" mass="11548">MLGEFIAHIAGNIIQEFCRGFIELGWSKDTFKRKLYWTSFIILNIVMFAFLLIFNKGPITITDGLILFLTSSFLSFLIINFCWGIWRFIKEWLKVSSR</sequence>
<accession>A0A2N9Y1X2</accession>
<keyword evidence="1" id="KW-1133">Transmembrane helix</keyword>
<organism evidence="2 3">
    <name type="scientific">Snodgrassella alvi</name>
    <dbReference type="NCBI Taxonomy" id="1196083"/>
    <lineage>
        <taxon>Bacteria</taxon>
        <taxon>Pseudomonadati</taxon>
        <taxon>Pseudomonadota</taxon>
        <taxon>Betaproteobacteria</taxon>
        <taxon>Neisseriales</taxon>
        <taxon>Neisseriaceae</taxon>
        <taxon>Snodgrassella</taxon>
    </lineage>
</organism>
<keyword evidence="1" id="KW-0812">Transmembrane</keyword>
<evidence type="ECO:0000313" key="2">
    <source>
        <dbReference type="EMBL" id="PIT60732.1"/>
    </source>
</evidence>
<name>A0A2N9Y1X2_9NEIS</name>
<evidence type="ECO:0000256" key="1">
    <source>
        <dbReference type="SAM" id="Phobius"/>
    </source>
</evidence>
<dbReference type="AlphaFoldDB" id="A0A2N9Y1X2"/>
<evidence type="ECO:0000313" key="3">
    <source>
        <dbReference type="Proteomes" id="UP000231094"/>
    </source>
</evidence>